<name>A0ABX3K5Y8_9GAMM</name>
<dbReference type="EMBL" id="MUFB01000031">
    <property type="protein sequence ID" value="OOE81498.1"/>
    <property type="molecule type" value="Genomic_DNA"/>
</dbReference>
<reference evidence="1 2" key="1">
    <citation type="journal article" date="2017" name="Genome Announc.">
        <title>Draft Genome Sequences of Salinivibrio proteolyticus, Salinivibrio sharmensis, Salinivibrio siamensis, Salinivibrio costicola subsp. alcaliphilus, Salinivibrio costicola subsp. vallismortis, and 29 New Isolates Belonging to the Genus Salinivibrio.</title>
        <authorList>
            <person name="Lopez-Hermoso C."/>
            <person name="de la Haba R.R."/>
            <person name="Sanchez-Porro C."/>
            <person name="Bayliss S.C."/>
            <person name="Feil E.J."/>
            <person name="Ventosa A."/>
        </authorList>
    </citation>
    <scope>NUCLEOTIDE SEQUENCE [LARGE SCALE GENOMIC DNA]</scope>
    <source>
        <strain evidence="1 2">JCM 14472</strain>
    </source>
</reference>
<dbReference type="Proteomes" id="UP000189410">
    <property type="component" value="Unassembled WGS sequence"/>
</dbReference>
<sequence>MRKTKAISLIVLGGLVTYFAINHFTPQVTLDKKVLDVPVSESVSVVGYRNNVGGATIPFRYHFYVRANESPLTTPFLISGTPDVDITARDSHSLMIKMAGEIYQFTNVVWVKDKQALEPIHIQIDAQSKAE</sequence>
<protein>
    <submittedName>
        <fullName evidence="1">Uncharacterized protein</fullName>
    </submittedName>
</protein>
<evidence type="ECO:0000313" key="1">
    <source>
        <dbReference type="EMBL" id="OOE81498.1"/>
    </source>
</evidence>
<dbReference type="RefSeq" id="WP_077668588.1">
    <property type="nucleotide sequence ID" value="NZ_MUFB01000031.1"/>
</dbReference>
<keyword evidence="2" id="KW-1185">Reference proteome</keyword>
<gene>
    <name evidence="1" type="ORF">BZG73_13725</name>
</gene>
<accession>A0ABX3K5Y8</accession>
<comment type="caution">
    <text evidence="1">The sequence shown here is derived from an EMBL/GenBank/DDBJ whole genome shotgun (WGS) entry which is preliminary data.</text>
</comment>
<evidence type="ECO:0000313" key="2">
    <source>
        <dbReference type="Proteomes" id="UP000189410"/>
    </source>
</evidence>
<proteinExistence type="predicted"/>
<organism evidence="1 2">
    <name type="scientific">Salinivibrio siamensis</name>
    <dbReference type="NCBI Taxonomy" id="414286"/>
    <lineage>
        <taxon>Bacteria</taxon>
        <taxon>Pseudomonadati</taxon>
        <taxon>Pseudomonadota</taxon>
        <taxon>Gammaproteobacteria</taxon>
        <taxon>Vibrionales</taxon>
        <taxon>Vibrionaceae</taxon>
        <taxon>Salinivibrio</taxon>
    </lineage>
</organism>